<evidence type="ECO:0000256" key="11">
    <source>
        <dbReference type="ARBA" id="ARBA00023136"/>
    </source>
</evidence>
<dbReference type="InterPro" id="IPR024083">
    <property type="entry name" value="Fumarase/histidase_N"/>
</dbReference>
<dbReference type="NCBIfam" id="TIGR00838">
    <property type="entry name" value="argH"/>
    <property type="match status" value="1"/>
</dbReference>
<dbReference type="GO" id="GO:0016020">
    <property type="term" value="C:membrane"/>
    <property type="evidence" value="ECO:0007669"/>
    <property type="project" value="UniProtKB-SubCell"/>
</dbReference>
<dbReference type="InterPro" id="IPR010989">
    <property type="entry name" value="SNARE"/>
</dbReference>
<dbReference type="FunFam" id="1.10.40.30:FF:000001">
    <property type="entry name" value="Argininosuccinate lyase"/>
    <property type="match status" value="1"/>
</dbReference>
<feature type="transmembrane region" description="Helical" evidence="14">
    <location>
        <begin position="755"/>
        <end position="776"/>
    </location>
</feature>
<evidence type="ECO:0000256" key="8">
    <source>
        <dbReference type="ARBA" id="ARBA00022692"/>
    </source>
</evidence>
<proteinExistence type="inferred from homology"/>
<feature type="compositionally biased region" description="Polar residues" evidence="13">
    <location>
        <begin position="472"/>
        <end position="487"/>
    </location>
</feature>
<evidence type="ECO:0000256" key="9">
    <source>
        <dbReference type="ARBA" id="ARBA00022989"/>
    </source>
</evidence>
<evidence type="ECO:0000256" key="7">
    <source>
        <dbReference type="ARBA" id="ARBA00019698"/>
    </source>
</evidence>
<dbReference type="EMBL" id="BRPK01000002">
    <property type="protein sequence ID" value="GLB35053.1"/>
    <property type="molecule type" value="Genomic_DNA"/>
</dbReference>
<name>A0A9P3PFL6_LYOSH</name>
<feature type="region of interest" description="Disordered" evidence="13">
    <location>
        <begin position="472"/>
        <end position="497"/>
    </location>
</feature>
<dbReference type="OrthoDB" id="2561043at2759"/>
<dbReference type="SUPFAM" id="SSF47661">
    <property type="entry name" value="t-snare proteins"/>
    <property type="match status" value="1"/>
</dbReference>
<dbReference type="PANTHER" id="PTHR43814">
    <property type="entry name" value="ARGININOSUCCINATE LYASE"/>
    <property type="match status" value="1"/>
</dbReference>
<comment type="subcellular location">
    <subcellularLocation>
        <location evidence="2">Membrane</location>
        <topology evidence="2">Single-pass type IV membrane protein</topology>
    </subcellularLocation>
</comment>
<dbReference type="HAMAP" id="MF_00006">
    <property type="entry name" value="Arg_succ_lyase"/>
    <property type="match status" value="1"/>
</dbReference>
<evidence type="ECO:0000256" key="13">
    <source>
        <dbReference type="SAM" id="MobiDB-lite"/>
    </source>
</evidence>
<keyword evidence="16" id="KW-0456">Lyase</keyword>
<dbReference type="Pfam" id="PF00804">
    <property type="entry name" value="Syntaxin"/>
    <property type="match status" value="1"/>
</dbReference>
<dbReference type="Pfam" id="PF00206">
    <property type="entry name" value="Lyase_1"/>
    <property type="match status" value="1"/>
</dbReference>
<dbReference type="Gene3D" id="1.10.275.10">
    <property type="entry name" value="Fumarase/aspartase (N-terminal domain)"/>
    <property type="match status" value="1"/>
</dbReference>
<comment type="catalytic activity">
    <reaction evidence="1">
        <text>2-(N(omega)-L-arginino)succinate = fumarate + L-arginine</text>
        <dbReference type="Rhea" id="RHEA:24020"/>
        <dbReference type="ChEBI" id="CHEBI:29806"/>
        <dbReference type="ChEBI" id="CHEBI:32682"/>
        <dbReference type="ChEBI" id="CHEBI:57472"/>
        <dbReference type="EC" id="4.3.2.1"/>
    </reaction>
</comment>
<dbReference type="InterPro" id="IPR000362">
    <property type="entry name" value="Fumarate_lyase_fam"/>
</dbReference>
<dbReference type="PRINTS" id="PR00149">
    <property type="entry name" value="FUMRATELYASE"/>
</dbReference>
<dbReference type="CDD" id="cd15849">
    <property type="entry name" value="SNARE_Sso1"/>
    <property type="match status" value="1"/>
</dbReference>
<dbReference type="PROSITE" id="PS50192">
    <property type="entry name" value="T_SNARE"/>
    <property type="match status" value="1"/>
</dbReference>
<dbReference type="SMART" id="SM00503">
    <property type="entry name" value="SynN"/>
    <property type="match status" value="1"/>
</dbReference>
<evidence type="ECO:0000256" key="12">
    <source>
        <dbReference type="ARBA" id="ARBA00032749"/>
    </source>
</evidence>
<dbReference type="FunFam" id="1.20.200.10:FF:000002">
    <property type="entry name" value="Argininosuccinate lyase"/>
    <property type="match status" value="1"/>
</dbReference>
<dbReference type="GO" id="GO:0016192">
    <property type="term" value="P:vesicle-mediated transport"/>
    <property type="evidence" value="ECO:0007669"/>
    <property type="project" value="InterPro"/>
</dbReference>
<evidence type="ECO:0000256" key="4">
    <source>
        <dbReference type="ARBA" id="ARBA00009063"/>
    </source>
</evidence>
<comment type="pathway">
    <text evidence="3">Amino-acid biosynthesis; L-arginine biosynthesis; L-arginine from L-ornithine and carbamoyl phosphate: step 3/3.</text>
</comment>
<reference evidence="16" key="1">
    <citation type="submission" date="2022-07" db="EMBL/GenBank/DDBJ databases">
        <title>The genome of Lyophyllum shimeji provides insight into the initial evolution of ectomycorrhizal fungal genome.</title>
        <authorList>
            <person name="Kobayashi Y."/>
            <person name="Shibata T."/>
            <person name="Hirakawa H."/>
            <person name="Shigenobu S."/>
            <person name="Nishiyama T."/>
            <person name="Yamada A."/>
            <person name="Hasebe M."/>
            <person name="Kawaguchi M."/>
        </authorList>
    </citation>
    <scope>NUCLEOTIDE SEQUENCE</scope>
    <source>
        <strain evidence="16">AT787</strain>
    </source>
</reference>
<organism evidence="16 17">
    <name type="scientific">Lyophyllum shimeji</name>
    <name type="common">Hon-shimeji</name>
    <name type="synonym">Tricholoma shimeji</name>
    <dbReference type="NCBI Taxonomy" id="47721"/>
    <lineage>
        <taxon>Eukaryota</taxon>
        <taxon>Fungi</taxon>
        <taxon>Dikarya</taxon>
        <taxon>Basidiomycota</taxon>
        <taxon>Agaricomycotina</taxon>
        <taxon>Agaricomycetes</taxon>
        <taxon>Agaricomycetidae</taxon>
        <taxon>Agaricales</taxon>
        <taxon>Tricholomatineae</taxon>
        <taxon>Lyophyllaceae</taxon>
        <taxon>Lyophyllum</taxon>
    </lineage>
</organism>
<dbReference type="EC" id="4.3.2.1" evidence="6"/>
<dbReference type="PANTHER" id="PTHR43814:SF1">
    <property type="entry name" value="ARGININOSUCCINATE LYASE"/>
    <property type="match status" value="1"/>
</dbReference>
<dbReference type="Pfam" id="PF14698">
    <property type="entry name" value="ASL_C2"/>
    <property type="match status" value="1"/>
</dbReference>
<dbReference type="InterPro" id="IPR006011">
    <property type="entry name" value="Syntaxin_N"/>
</dbReference>
<accession>A0A9P3PFL6</accession>
<dbReference type="Gene3D" id="1.20.58.70">
    <property type="match status" value="1"/>
</dbReference>
<dbReference type="Proteomes" id="UP001063166">
    <property type="component" value="Unassembled WGS sequence"/>
</dbReference>
<dbReference type="InterPro" id="IPR029419">
    <property type="entry name" value="Arg_succ_lyase_C"/>
</dbReference>
<dbReference type="InterPro" id="IPR020557">
    <property type="entry name" value="Fumarate_lyase_CS"/>
</dbReference>
<dbReference type="GO" id="GO:0042450">
    <property type="term" value="P:L-arginine biosynthetic process via ornithine"/>
    <property type="evidence" value="ECO:0007669"/>
    <property type="project" value="InterPro"/>
</dbReference>
<keyword evidence="9 14" id="KW-1133">Transmembrane helix</keyword>
<evidence type="ECO:0000256" key="6">
    <source>
        <dbReference type="ARBA" id="ARBA00012338"/>
    </source>
</evidence>
<evidence type="ECO:0000256" key="5">
    <source>
        <dbReference type="ARBA" id="ARBA00010755"/>
    </source>
</evidence>
<dbReference type="GO" id="GO:0004056">
    <property type="term" value="F:argininosuccinate lyase activity"/>
    <property type="evidence" value="ECO:0007669"/>
    <property type="project" value="UniProtKB-EC"/>
</dbReference>
<keyword evidence="10" id="KW-0175">Coiled coil</keyword>
<evidence type="ECO:0000313" key="16">
    <source>
        <dbReference type="EMBL" id="GLB35053.1"/>
    </source>
</evidence>
<dbReference type="InterPro" id="IPR022761">
    <property type="entry name" value="Fumarate_lyase_N"/>
</dbReference>
<gene>
    <name evidence="16" type="primary">ARG4</name>
    <name evidence="16" type="ORF">LshimejAT787_0206180</name>
</gene>
<comment type="caution">
    <text evidence="16">The sequence shown here is derived from an EMBL/GenBank/DDBJ whole genome shotgun (WGS) entry which is preliminary data.</text>
</comment>
<evidence type="ECO:0000256" key="1">
    <source>
        <dbReference type="ARBA" id="ARBA00000985"/>
    </source>
</evidence>
<evidence type="ECO:0000259" key="15">
    <source>
        <dbReference type="PROSITE" id="PS50192"/>
    </source>
</evidence>
<dbReference type="Gene3D" id="1.10.40.30">
    <property type="entry name" value="Fumarase/aspartase (C-terminal domain)"/>
    <property type="match status" value="1"/>
</dbReference>
<dbReference type="FunFam" id="1.20.58.70:FF:000008">
    <property type="entry name" value="Syntaxin family protein"/>
    <property type="match status" value="1"/>
</dbReference>
<dbReference type="SMART" id="SM00397">
    <property type="entry name" value="t_SNARE"/>
    <property type="match status" value="1"/>
</dbReference>
<evidence type="ECO:0000256" key="14">
    <source>
        <dbReference type="SAM" id="Phobius"/>
    </source>
</evidence>
<dbReference type="SUPFAM" id="SSF48557">
    <property type="entry name" value="L-aspartase-like"/>
    <property type="match status" value="1"/>
</dbReference>
<evidence type="ECO:0000256" key="3">
    <source>
        <dbReference type="ARBA" id="ARBA00004941"/>
    </source>
</evidence>
<dbReference type="CDD" id="cd01359">
    <property type="entry name" value="Argininosuccinate_lyase"/>
    <property type="match status" value="1"/>
</dbReference>
<dbReference type="GO" id="GO:0005829">
    <property type="term" value="C:cytosol"/>
    <property type="evidence" value="ECO:0007669"/>
    <property type="project" value="TreeGrafter"/>
</dbReference>
<dbReference type="PROSITE" id="PS00163">
    <property type="entry name" value="FUMARATE_LYASES"/>
    <property type="match status" value="1"/>
</dbReference>
<evidence type="ECO:0000256" key="2">
    <source>
        <dbReference type="ARBA" id="ARBA00004211"/>
    </source>
</evidence>
<keyword evidence="17" id="KW-1185">Reference proteome</keyword>
<dbReference type="CDD" id="cd00179">
    <property type="entry name" value="SynN"/>
    <property type="match status" value="1"/>
</dbReference>
<dbReference type="AlphaFoldDB" id="A0A9P3PFL6"/>
<comment type="similarity">
    <text evidence="5">Belongs to the lyase 1 family. Argininosuccinate lyase subfamily.</text>
</comment>
<evidence type="ECO:0000313" key="17">
    <source>
        <dbReference type="Proteomes" id="UP001063166"/>
    </source>
</evidence>
<dbReference type="Gene3D" id="1.20.200.10">
    <property type="entry name" value="Fumarase/aspartase (Central domain)"/>
    <property type="match status" value="1"/>
</dbReference>
<dbReference type="Pfam" id="PF05739">
    <property type="entry name" value="SNARE"/>
    <property type="match status" value="1"/>
</dbReference>
<protein>
    <recommendedName>
        <fullName evidence="7">Argininosuccinate lyase</fullName>
        <ecNumber evidence="6">4.3.2.1</ecNumber>
    </recommendedName>
    <alternativeName>
        <fullName evidence="12">Arginosuccinase</fullName>
    </alternativeName>
</protein>
<dbReference type="InterPro" id="IPR000727">
    <property type="entry name" value="T_SNARE_dom"/>
</dbReference>
<evidence type="ECO:0000256" key="10">
    <source>
        <dbReference type="ARBA" id="ARBA00023054"/>
    </source>
</evidence>
<dbReference type="PRINTS" id="PR00145">
    <property type="entry name" value="ARGSUCLYASE"/>
</dbReference>
<feature type="domain" description="T-SNARE coiled-coil homology" evidence="15">
    <location>
        <begin position="681"/>
        <end position="743"/>
    </location>
</feature>
<dbReference type="FunFam" id="1.10.275.10:FF:000002">
    <property type="entry name" value="Argininosuccinate lyase"/>
    <property type="match status" value="1"/>
</dbReference>
<comment type="similarity">
    <text evidence="4">Belongs to the syntaxin family.</text>
</comment>
<keyword evidence="11 14" id="KW-0472">Membrane</keyword>
<keyword evidence="8 14" id="KW-0812">Transmembrane</keyword>
<dbReference type="InterPro" id="IPR009049">
    <property type="entry name" value="Argininosuccinate_lyase"/>
</dbReference>
<dbReference type="InterPro" id="IPR008948">
    <property type="entry name" value="L-Aspartase-like"/>
</dbReference>
<sequence>MSSQPTKQKLWGGRFTGKTDPLMHAFNQSLRYDQRMYAVDIKGSIAYAKSLTRVGILTPEEEKKITDGLRSVLKEWQDGQFQVQLDDEDIHTANERRLSELIGPLGGKLHTGRSRNDQVATDMRLWLLEEALDIEAGLKALIRVMVERADKEKDIILPGYTHLQRGQPIRWAHLLLSHAFSFSSDLQRLQQLIPRVSVSPLGCGALAGNPFVVDREFLAKELGFQSVAENSLWGVGDRDFVVEFLMWSSLAMTHISRMAEDLIIYSTAEFGFVTLSDAYSTGSSIMPQKKNPDSLELLRGKSGRVFGNMAGFLTTLKGLPSTYNKDLQEDKEPLFDAVDTISASLQIAEGVISTLEVHAEKMRQALTMDVLATDLADYLVRKGIPFRETHHISGRAVAMAESRKCQLNELTVEDFKSLNSNFSDDIHDVFDFEASVERRESIGGTSRKMVDRQIATQNLTMARDRLAAMRAQSGNTTTPSYPTQASGGTSGGYQGRRANPYAQQDDRAYEMSEVKDDGGSMAAFYSEISSLQDSLRTFNDNVARIGDLHSRSLNNMDDSAAQRNASQLEQLVQDTSALSADLKRRIKDLERQGGSGRDGQIRKQQTALVKSKFVEAIQHYQTVEQQYRAKYKQRMERQFKIVKPDATPEEVRAVVNDEQGGQIFSQALLNSNRYGESRAAYREVQERHEDIKRIEKTLGELAQLFNDMSVLVEQQDETINTIETQAHNVVQDTEAGLGYTEKAVVSARAARKKRWICFFIILIVLIIVGVVVGVVVSNNIRSTKK</sequence>